<protein>
    <recommendedName>
        <fullName evidence="10">DNA-binding response regulator</fullName>
    </recommendedName>
</protein>
<gene>
    <name evidence="8" type="ORF">B9T62_20755</name>
</gene>
<proteinExistence type="predicted"/>
<feature type="domain" description="HTH LytTR-type" evidence="7">
    <location>
        <begin position="149"/>
        <end position="248"/>
    </location>
</feature>
<dbReference type="InterPro" id="IPR007492">
    <property type="entry name" value="LytTR_DNA-bd_dom"/>
</dbReference>
<evidence type="ECO:0000259" key="7">
    <source>
        <dbReference type="PROSITE" id="PS50930"/>
    </source>
</evidence>
<evidence type="ECO:0000256" key="5">
    <source>
        <dbReference type="PROSITE-ProRule" id="PRU00169"/>
    </source>
</evidence>
<dbReference type="PANTHER" id="PTHR37299:SF3">
    <property type="entry name" value="STAGE 0 SPORULATION PROTEIN A HOMOLOG"/>
    <property type="match status" value="1"/>
</dbReference>
<evidence type="ECO:0000256" key="1">
    <source>
        <dbReference type="ARBA" id="ARBA00022490"/>
    </source>
</evidence>
<dbReference type="InterPro" id="IPR011006">
    <property type="entry name" value="CheY-like_superfamily"/>
</dbReference>
<dbReference type="SMART" id="SM00448">
    <property type="entry name" value="REC"/>
    <property type="match status" value="1"/>
</dbReference>
<dbReference type="SMART" id="SM00850">
    <property type="entry name" value="LytTR"/>
    <property type="match status" value="1"/>
</dbReference>
<feature type="modified residue" description="4-aspartylphosphate" evidence="5">
    <location>
        <position position="69"/>
    </location>
</feature>
<evidence type="ECO:0000256" key="2">
    <source>
        <dbReference type="ARBA" id="ARBA00023012"/>
    </source>
</evidence>
<dbReference type="EMBL" id="CP021780">
    <property type="protein sequence ID" value="ASA23022.1"/>
    <property type="molecule type" value="Genomic_DNA"/>
</dbReference>
<dbReference type="InterPro" id="IPR001789">
    <property type="entry name" value="Sig_transdc_resp-reg_receiver"/>
</dbReference>
<dbReference type="Proteomes" id="UP000249890">
    <property type="component" value="Chromosome"/>
</dbReference>
<dbReference type="GO" id="GO:0003677">
    <property type="term" value="F:DNA binding"/>
    <property type="evidence" value="ECO:0007669"/>
    <property type="project" value="InterPro"/>
</dbReference>
<organism evidence="8 9">
    <name type="scientific">Paenibacillus donghaensis</name>
    <dbReference type="NCBI Taxonomy" id="414771"/>
    <lineage>
        <taxon>Bacteria</taxon>
        <taxon>Bacillati</taxon>
        <taxon>Bacillota</taxon>
        <taxon>Bacilli</taxon>
        <taxon>Bacillales</taxon>
        <taxon>Paenibacillaceae</taxon>
        <taxon>Paenibacillus</taxon>
    </lineage>
</organism>
<reference evidence="8 9" key="1">
    <citation type="submission" date="2017-06" db="EMBL/GenBank/DDBJ databases">
        <title>Complete genome sequence of Paenibacillus donghaensis KCTC 13049T isolated from East Sea sediment, South Korea.</title>
        <authorList>
            <person name="Jung B.K."/>
            <person name="Hong S.-J."/>
            <person name="Shin J.-H."/>
        </authorList>
    </citation>
    <scope>NUCLEOTIDE SEQUENCE [LARGE SCALE GENOMIC DNA]</scope>
    <source>
        <strain evidence="8 9">KCTC 13049</strain>
    </source>
</reference>
<sequence length="255" mass="29403">MTRLTERRMNLIHIAVCEDDLSAAEQAEQWILELQTQVSEPLAVSIYYSGESFVRAVRDGCPFDIIVMDIELGGMNGITAGELLRKDDGNDHVQLIYMSSHEEYHLQLFDVMPSGFIRKPVQPELFRDKLIQAARKAIRRREQGQTSFLPIQLKGKEALVPYRDILYLESKLRKVLLHAKTGCLEYYSTLKQEEQKLRGVEFVRIHQSYIVNFAQVREIRANTLLLLTGQELPISGKYQTPVRTGYLKFRSDLVE</sequence>
<name>A0A2Z2KP31_9BACL</name>
<dbReference type="Gene3D" id="2.40.50.1020">
    <property type="entry name" value="LytTr DNA-binding domain"/>
    <property type="match status" value="1"/>
</dbReference>
<dbReference type="AlphaFoldDB" id="A0A2Z2KP31"/>
<dbReference type="Pfam" id="PF00072">
    <property type="entry name" value="Response_reg"/>
    <property type="match status" value="1"/>
</dbReference>
<dbReference type="GO" id="GO:0000156">
    <property type="term" value="F:phosphorelay response regulator activity"/>
    <property type="evidence" value="ECO:0007669"/>
    <property type="project" value="InterPro"/>
</dbReference>
<dbReference type="InterPro" id="IPR046947">
    <property type="entry name" value="LytR-like"/>
</dbReference>
<feature type="domain" description="Response regulatory" evidence="6">
    <location>
        <begin position="13"/>
        <end position="134"/>
    </location>
</feature>
<keyword evidence="3" id="KW-0010">Activator</keyword>
<evidence type="ECO:0000256" key="4">
    <source>
        <dbReference type="ARBA" id="ARBA00037164"/>
    </source>
</evidence>
<dbReference type="PROSITE" id="PS50930">
    <property type="entry name" value="HTH_LYTTR"/>
    <property type="match status" value="1"/>
</dbReference>
<dbReference type="Gene3D" id="3.40.50.2300">
    <property type="match status" value="1"/>
</dbReference>
<evidence type="ECO:0000259" key="6">
    <source>
        <dbReference type="PROSITE" id="PS50110"/>
    </source>
</evidence>
<keyword evidence="5" id="KW-0597">Phosphoprotein</keyword>
<comment type="function">
    <text evidence="4">Required for high-level post-exponential phase expression of a series of secreted proteins.</text>
</comment>
<evidence type="ECO:0000313" key="8">
    <source>
        <dbReference type="EMBL" id="ASA23022.1"/>
    </source>
</evidence>
<dbReference type="PANTHER" id="PTHR37299">
    <property type="entry name" value="TRANSCRIPTIONAL REGULATOR-RELATED"/>
    <property type="match status" value="1"/>
</dbReference>
<accession>A0A2Z2KP31</accession>
<keyword evidence="2" id="KW-0902">Two-component regulatory system</keyword>
<evidence type="ECO:0008006" key="10">
    <source>
        <dbReference type="Google" id="ProtNLM"/>
    </source>
</evidence>
<dbReference type="Pfam" id="PF04397">
    <property type="entry name" value="LytTR"/>
    <property type="match status" value="1"/>
</dbReference>
<keyword evidence="1" id="KW-0963">Cytoplasm</keyword>
<dbReference type="SUPFAM" id="SSF52172">
    <property type="entry name" value="CheY-like"/>
    <property type="match status" value="1"/>
</dbReference>
<dbReference type="KEGG" id="pdh:B9T62_20755"/>
<evidence type="ECO:0000256" key="3">
    <source>
        <dbReference type="ARBA" id="ARBA00023159"/>
    </source>
</evidence>
<dbReference type="PROSITE" id="PS50110">
    <property type="entry name" value="RESPONSE_REGULATORY"/>
    <property type="match status" value="1"/>
</dbReference>
<keyword evidence="9" id="KW-1185">Reference proteome</keyword>
<evidence type="ECO:0000313" key="9">
    <source>
        <dbReference type="Proteomes" id="UP000249890"/>
    </source>
</evidence>